<dbReference type="AlphaFoldDB" id="A0A9P6W1F1"/>
<keyword evidence="3" id="KW-0378">Hydrolase</keyword>
<organism evidence="3 4">
    <name type="scientific">Rhodotorula mucilaginosa</name>
    <name type="common">Yeast</name>
    <name type="synonym">Rhodotorula rubra</name>
    <dbReference type="NCBI Taxonomy" id="5537"/>
    <lineage>
        <taxon>Eukaryota</taxon>
        <taxon>Fungi</taxon>
        <taxon>Dikarya</taxon>
        <taxon>Basidiomycota</taxon>
        <taxon>Pucciniomycotina</taxon>
        <taxon>Microbotryomycetes</taxon>
        <taxon>Sporidiobolales</taxon>
        <taxon>Sporidiobolaceae</taxon>
        <taxon>Rhodotorula</taxon>
    </lineage>
</organism>
<keyword evidence="3" id="KW-0031">Aminopeptidase</keyword>
<dbReference type="OrthoDB" id="43744at2759"/>
<dbReference type="GO" id="GO:0004177">
    <property type="term" value="F:aminopeptidase activity"/>
    <property type="evidence" value="ECO:0007669"/>
    <property type="project" value="UniProtKB-KW"/>
</dbReference>
<gene>
    <name evidence="3" type="primary">DAP2</name>
    <name evidence="3" type="ORF">C6P46_004152</name>
</gene>
<dbReference type="Gene3D" id="3.40.50.1820">
    <property type="entry name" value="alpha/beta hydrolase"/>
    <property type="match status" value="2"/>
</dbReference>
<keyword evidence="4" id="KW-1185">Reference proteome</keyword>
<dbReference type="EMBL" id="PUHQ01000038">
    <property type="protein sequence ID" value="KAG0661045.1"/>
    <property type="molecule type" value="Genomic_DNA"/>
</dbReference>
<dbReference type="InterPro" id="IPR001375">
    <property type="entry name" value="Peptidase_S9_cat"/>
</dbReference>
<dbReference type="Pfam" id="PF00326">
    <property type="entry name" value="Peptidase_S9"/>
    <property type="match status" value="1"/>
</dbReference>
<dbReference type="InterPro" id="IPR011042">
    <property type="entry name" value="6-blade_b-propeller_TolB-like"/>
</dbReference>
<evidence type="ECO:0000259" key="2">
    <source>
        <dbReference type="Pfam" id="PF20434"/>
    </source>
</evidence>
<protein>
    <submittedName>
        <fullName evidence="3">Dipeptidyl aminopeptidase</fullName>
    </submittedName>
</protein>
<accession>A0A9P6W1F1</accession>
<dbReference type="PANTHER" id="PTHR43056:SF5">
    <property type="entry name" value="PEPTIDASE S9 PROLYL OLIGOPEPTIDASE CATALYTIC DOMAIN-CONTAINING PROTEIN"/>
    <property type="match status" value="1"/>
</dbReference>
<dbReference type="Gene3D" id="2.120.10.30">
    <property type="entry name" value="TolB, C-terminal domain"/>
    <property type="match status" value="1"/>
</dbReference>
<dbReference type="GO" id="GO:0006508">
    <property type="term" value="P:proteolysis"/>
    <property type="evidence" value="ECO:0007669"/>
    <property type="project" value="InterPro"/>
</dbReference>
<dbReference type="Proteomes" id="UP000777482">
    <property type="component" value="Unassembled WGS sequence"/>
</dbReference>
<comment type="caution">
    <text evidence="3">The sequence shown here is derived from an EMBL/GenBank/DDBJ whole genome shotgun (WGS) entry which is preliminary data.</text>
</comment>
<reference evidence="3 4" key="1">
    <citation type="submission" date="2020-11" db="EMBL/GenBank/DDBJ databases">
        <title>Kefir isolates.</title>
        <authorList>
            <person name="Marcisauskas S."/>
            <person name="Kim Y."/>
            <person name="Blasche S."/>
        </authorList>
    </citation>
    <scope>NUCLEOTIDE SEQUENCE [LARGE SCALE GENOMIC DNA]</scope>
    <source>
        <strain evidence="3 4">KR</strain>
    </source>
</reference>
<dbReference type="InterPro" id="IPR029058">
    <property type="entry name" value="AB_hydrolase_fold"/>
</dbReference>
<dbReference type="GO" id="GO:0008236">
    <property type="term" value="F:serine-type peptidase activity"/>
    <property type="evidence" value="ECO:0007669"/>
    <property type="project" value="InterPro"/>
</dbReference>
<sequence>MANKVVAKYGEWPSPITTDLVLSSAIGISEAKVSPSRSAVAWIESRPEEKGRSAIVYQRIDGQQEQVIPDTKYNARSRVHEYGGGSWAFAGDDEIIFSSFQGAAYTVKRNTDGTWSEPKQATPENDVYRYADFETHPASPTVACVLEDHTNDEPARVQNSLVLITPASQELVTVASGCDFYSSPRWSPSGRYLAWIQWNHPAMPWQGSELCVMAVTIGDDGKLVPQKETLQKVAGKMGYAESVSQPRWALAAKDGAPERVVFFNDKTGYYELYKYEPEGSKKVEPLLAEPTNRDGCSPDWIFGQRDHCALSADSWLSKGPEGALRITHLADGSSKLVKTPYVSVPNLNVVDESHVVVIGNPTTAPNRVALLTLPATAGESATEQVLKISSTASVDKEFLPTGKSITYPSPTEDCPAYAIYYEPASGSHVGPEGSLPPLIVHCHGGPTSAAGRGLNWNFAFFTSRGFAVVDVDYGGSSNYGKKYRERLDGEWGNVDVTDTIHCVEYLVREGKVDGDKVAITGGSAAALYGVSDLALLAADTHKFESQYLYRLVGGTPEEVPDNYRDRSPINKAGNITAPLLLLQGDIDKVVPPAQSSDMLEKIRANGGVCEMELYKGEGHGFRGREAQENCLKRTLGWYRKTWGLKGPAEDDLAK</sequence>
<evidence type="ECO:0000313" key="4">
    <source>
        <dbReference type="Proteomes" id="UP000777482"/>
    </source>
</evidence>
<dbReference type="InterPro" id="IPR049492">
    <property type="entry name" value="BD-FAE-like_dom"/>
</dbReference>
<dbReference type="SUPFAM" id="SSF53474">
    <property type="entry name" value="alpha/beta-Hydrolases"/>
    <property type="match status" value="1"/>
</dbReference>
<proteinExistence type="predicted"/>
<evidence type="ECO:0000313" key="3">
    <source>
        <dbReference type="EMBL" id="KAG0661045.1"/>
    </source>
</evidence>
<evidence type="ECO:0000259" key="1">
    <source>
        <dbReference type="Pfam" id="PF00326"/>
    </source>
</evidence>
<dbReference type="InterPro" id="IPR050585">
    <property type="entry name" value="Xaa-Pro_dipeptidyl-ppase/CocE"/>
</dbReference>
<dbReference type="PANTHER" id="PTHR43056">
    <property type="entry name" value="PEPTIDASE S9 PROLYL OLIGOPEPTIDASE"/>
    <property type="match status" value="1"/>
</dbReference>
<name>A0A9P6W1F1_RHOMI</name>
<feature type="domain" description="Peptidase S9 prolyl oligopeptidase catalytic" evidence="1">
    <location>
        <begin position="454"/>
        <end position="524"/>
    </location>
</feature>
<dbReference type="Pfam" id="PF20434">
    <property type="entry name" value="BD-FAE"/>
    <property type="match status" value="1"/>
</dbReference>
<feature type="domain" description="BD-FAE-like" evidence="2">
    <location>
        <begin position="527"/>
        <end position="601"/>
    </location>
</feature>
<dbReference type="SUPFAM" id="SSF69322">
    <property type="entry name" value="Tricorn protease domain 2"/>
    <property type="match status" value="1"/>
</dbReference>
<keyword evidence="3" id="KW-0645">Protease</keyword>